<accession>A0AAV5R7X9</accession>
<evidence type="ECO:0008006" key="5">
    <source>
        <dbReference type="Google" id="ProtNLM"/>
    </source>
</evidence>
<comment type="similarity">
    <text evidence="1">Belongs to the IML2 family.</text>
</comment>
<keyword evidence="4" id="KW-1185">Reference proteome</keyword>
<proteinExistence type="inferred from homology"/>
<dbReference type="GO" id="GO:0005634">
    <property type="term" value="C:nucleus"/>
    <property type="evidence" value="ECO:0007669"/>
    <property type="project" value="TreeGrafter"/>
</dbReference>
<dbReference type="PANTHER" id="PTHR31859:SF1">
    <property type="entry name" value="TETRATRICOPEPTIDE REPEAT PROTEIN 39C"/>
    <property type="match status" value="1"/>
</dbReference>
<protein>
    <recommendedName>
        <fullName evidence="5">Mitochondrial outer membrane protein IML2</fullName>
    </recommendedName>
</protein>
<evidence type="ECO:0000313" key="3">
    <source>
        <dbReference type="EMBL" id="GMM46706.1"/>
    </source>
</evidence>
<reference evidence="3 4" key="1">
    <citation type="journal article" date="2023" name="Elife">
        <title>Identification of key yeast species and microbe-microbe interactions impacting larval growth of Drosophila in the wild.</title>
        <authorList>
            <person name="Mure A."/>
            <person name="Sugiura Y."/>
            <person name="Maeda R."/>
            <person name="Honda K."/>
            <person name="Sakurai N."/>
            <person name="Takahashi Y."/>
            <person name="Watada M."/>
            <person name="Katoh T."/>
            <person name="Gotoh A."/>
            <person name="Gotoh Y."/>
            <person name="Taniguchi I."/>
            <person name="Nakamura K."/>
            <person name="Hayashi T."/>
            <person name="Katayama T."/>
            <person name="Uemura T."/>
            <person name="Hattori Y."/>
        </authorList>
    </citation>
    <scope>NUCLEOTIDE SEQUENCE [LARGE SCALE GENOMIC DNA]</scope>
    <source>
        <strain evidence="3 4">PK-24</strain>
    </source>
</reference>
<feature type="region of interest" description="Disordered" evidence="2">
    <location>
        <begin position="170"/>
        <end position="192"/>
    </location>
</feature>
<dbReference type="GO" id="GO:0005741">
    <property type="term" value="C:mitochondrial outer membrane"/>
    <property type="evidence" value="ECO:0007669"/>
    <property type="project" value="TreeGrafter"/>
</dbReference>
<evidence type="ECO:0000256" key="1">
    <source>
        <dbReference type="ARBA" id="ARBA00010925"/>
    </source>
</evidence>
<dbReference type="EMBL" id="BTGB01000004">
    <property type="protein sequence ID" value="GMM46706.1"/>
    <property type="molecule type" value="Genomic_DNA"/>
</dbReference>
<organism evidence="3 4">
    <name type="scientific">Pichia kluyveri</name>
    <name type="common">Yeast</name>
    <dbReference type="NCBI Taxonomy" id="36015"/>
    <lineage>
        <taxon>Eukaryota</taxon>
        <taxon>Fungi</taxon>
        <taxon>Dikarya</taxon>
        <taxon>Ascomycota</taxon>
        <taxon>Saccharomycotina</taxon>
        <taxon>Pichiomycetes</taxon>
        <taxon>Pichiales</taxon>
        <taxon>Pichiaceae</taxon>
        <taxon>Pichia</taxon>
    </lineage>
</organism>
<name>A0AAV5R7X9_PICKL</name>
<gene>
    <name evidence="3" type="ORF">DAPK24_032810</name>
</gene>
<dbReference type="Proteomes" id="UP001378960">
    <property type="component" value="Unassembled WGS sequence"/>
</dbReference>
<evidence type="ECO:0000313" key="4">
    <source>
        <dbReference type="Proteomes" id="UP001378960"/>
    </source>
</evidence>
<dbReference type="Pfam" id="PF10300">
    <property type="entry name" value="Iml2-TPR_39"/>
    <property type="match status" value="1"/>
</dbReference>
<dbReference type="AlphaFoldDB" id="A0AAV5R7X9"/>
<dbReference type="InterPro" id="IPR019412">
    <property type="entry name" value="IML2/TPR_39"/>
</dbReference>
<dbReference type="GO" id="GO:0005829">
    <property type="term" value="C:cytosol"/>
    <property type="evidence" value="ECO:0007669"/>
    <property type="project" value="TreeGrafter"/>
</dbReference>
<comment type="caution">
    <text evidence="3">The sequence shown here is derived from an EMBL/GenBank/DDBJ whole genome shotgun (WGS) entry which is preliminary data.</text>
</comment>
<sequence length="810" mass="90971">MLRALGFSSQSLSQDEINEKISIQALQLEKALKAMDYVLDDRSNEAFKLLIDHENIAISQLAYGVVQFLEATLGFEPETMKKASETLSKAESMSWKEKTFAENNKIKTSKIYPPGTEFAVAYAESNLLNALLMLLSENFIEGAKALLKLRRAYQTLDSISKNFKNNTDISSIVSQTPPQTSSSSSSLSSSNDKSLSSLTSADLINLKSYQDCIKNKVKFPDLPLPQSNQEMKDQSIIDNLEKTYHMRLERINGSHIGNPPVSNSLRSKLGFENNEQDDKDTVSSNNIPKYGNPQISSVDEYIHSGVNLCFGILQVVLSLIPPGIGKVLSVVGFKGSREAGLQMVWNAAEERNIHGGIGLLALLVFYDGPFQFTDVDFDIPSSLELSKNNSKADLSSEIEKIKTNNSNKEIIEEKLKLEKMATLGQTETLLHPGEKLVKVLLHSRALFPHSNLWLLQESRMLASRGKLLEAVKLMDSAKPSQMKQVDALLGFDKSMILIFLQQFDRAGEEFLKLIKINSYSHALYTWFSGACYLEAYRMCKSNIKTSNSDVDFNKINEYSEKADKYLNMAPDLIGKKKFLSKIPPFEKFIARKYKELRETHSKNPNLKFIDCVQTSLVYELAYFWNGYNRMSTEVLTSTISLLGYSATDSTNISNSLSSLSIHSKSSTISSLSSSLPSPISLSLVNNDNLSYAKIPENNEQKMIRITLQSIALRRLGYIKEGLKIFDKFVINKIILKDGKINKLNANPYLYPTALYERALFTWKLNGIDGLKDCMKWLKLSQSYGGDDYELSTRVTMKTKAAVDRLEDLNY</sequence>
<dbReference type="PANTHER" id="PTHR31859">
    <property type="entry name" value="TETRATRICOPEPTIDE REPEAT PROTEIN 39 FAMILY MEMBER"/>
    <property type="match status" value="1"/>
</dbReference>
<evidence type="ECO:0000256" key="2">
    <source>
        <dbReference type="SAM" id="MobiDB-lite"/>
    </source>
</evidence>